<comment type="caution">
    <text evidence="3">The sequence shown here is derived from an EMBL/GenBank/DDBJ whole genome shotgun (WGS) entry which is preliminary data.</text>
</comment>
<evidence type="ECO:0000256" key="1">
    <source>
        <dbReference type="SAM" id="MobiDB-lite"/>
    </source>
</evidence>
<feature type="transmembrane region" description="Helical" evidence="2">
    <location>
        <begin position="66"/>
        <end position="85"/>
    </location>
</feature>
<keyword evidence="2" id="KW-1133">Transmembrane helix</keyword>
<evidence type="ECO:0008006" key="5">
    <source>
        <dbReference type="Google" id="ProtNLM"/>
    </source>
</evidence>
<evidence type="ECO:0000313" key="4">
    <source>
        <dbReference type="Proteomes" id="UP000294641"/>
    </source>
</evidence>
<evidence type="ECO:0000313" key="3">
    <source>
        <dbReference type="EMBL" id="TDR34089.1"/>
    </source>
</evidence>
<dbReference type="Proteomes" id="UP000294641">
    <property type="component" value="Unassembled WGS sequence"/>
</dbReference>
<name>A0ABY2EM08_9BACL</name>
<keyword evidence="4" id="KW-1185">Reference proteome</keyword>
<keyword evidence="2" id="KW-0812">Transmembrane</keyword>
<feature type="transmembrane region" description="Helical" evidence="2">
    <location>
        <begin position="92"/>
        <end position="110"/>
    </location>
</feature>
<dbReference type="EMBL" id="SNZG01000043">
    <property type="protein sequence ID" value="TDR34089.1"/>
    <property type="molecule type" value="Genomic_DNA"/>
</dbReference>
<feature type="region of interest" description="Disordered" evidence="1">
    <location>
        <begin position="473"/>
        <end position="492"/>
    </location>
</feature>
<protein>
    <recommendedName>
        <fullName evidence="5">Sulfite exporter TauE/SafE family protein</fullName>
    </recommendedName>
</protein>
<organism evidence="3 4">
    <name type="scientific">Kurthia zopfii</name>
    <dbReference type="NCBI Taxonomy" id="1650"/>
    <lineage>
        <taxon>Bacteria</taxon>
        <taxon>Bacillati</taxon>
        <taxon>Bacillota</taxon>
        <taxon>Bacilli</taxon>
        <taxon>Bacillales</taxon>
        <taxon>Caryophanaceae</taxon>
        <taxon>Kurthia</taxon>
    </lineage>
</organism>
<evidence type="ECO:0000256" key="2">
    <source>
        <dbReference type="SAM" id="Phobius"/>
    </source>
</evidence>
<feature type="transmembrane region" description="Helical" evidence="2">
    <location>
        <begin position="6"/>
        <end position="26"/>
    </location>
</feature>
<gene>
    <name evidence="3" type="ORF">DFR61_1439</name>
</gene>
<keyword evidence="2" id="KW-0472">Membrane</keyword>
<feature type="transmembrane region" description="Helical" evidence="2">
    <location>
        <begin position="38"/>
        <end position="60"/>
    </location>
</feature>
<feature type="region of interest" description="Disordered" evidence="1">
    <location>
        <begin position="559"/>
        <end position="645"/>
    </location>
</feature>
<proteinExistence type="predicted"/>
<feature type="compositionally biased region" description="Polar residues" evidence="1">
    <location>
        <begin position="473"/>
        <end position="483"/>
    </location>
</feature>
<accession>A0ABY2EM08</accession>
<sequence length="645" mass="72973">MTMTFTIAAILAAIVGILIVPITSRMKDGGLNFKFKMLFFVGIFIVSFIITLIILYVTMMDLNWSAVWPVIVIIAGIGAYLAVGIERKLKGVIAFAGIIIAAYMLSAPLFNADEKYKSAEMQTKEELKAFDESKKPASVPPKYARNKMKKAFGQVPNTSYFELGNLQIQKINGEYVYVAPVEFSDMFKWFKGDKTPGYFVLSATDSSANPKFVKKEMKYVPSAFLNDNVQRYMRLHNPLKIFNGDVQLEIDEDGTPYYIRTYGKFISARNGFDPQGIVMLNAQNGDMKSYKIKDVPKFIDGAISPEAVSLQNSYFGNYVHGYWNTIFGKKDIKLPSDEGVEANVSPVFDENGVMFYFTDFTSPKEGVDSMLGYSLTNARTGEATYYTGNQDESYMDSEGALQVVEKKFVEKKWAGSMPLLYNFYGETSWLVPVLDSNGFLQNYYIVSAANPEIAVSAMSPNEALRQYKNVLSRSGSTSVNGTSSKEEKQGEGKVVRVYKQTTGDFTNVTFLLEDETNYTVSSEASPLAVYLQEGDEVKFTYLGTNETFQQVKELTITSLDRKQKEESAKEEPAKEEKKEDKETKEDKEVKEDKEIKEDKEVKEDKEIKEDKEVKEDKEIKEDKEVKEDKEIKEDKEVKEDKETKE</sequence>
<reference evidence="3 4" key="1">
    <citation type="submission" date="2019-03" db="EMBL/GenBank/DDBJ databases">
        <title>Genomic Encyclopedia of Type Strains, Phase IV (KMG-IV): sequencing the most valuable type-strain genomes for metagenomic binning, comparative biology and taxonomic classification.</title>
        <authorList>
            <person name="Goeker M."/>
        </authorList>
    </citation>
    <scope>NUCLEOTIDE SEQUENCE [LARGE SCALE GENOMIC DNA]</scope>
    <source>
        <strain evidence="3 4">DSM 20580</strain>
    </source>
</reference>